<dbReference type="InterPro" id="IPR001487">
    <property type="entry name" value="Bromodomain"/>
</dbReference>
<comment type="subcellular location">
    <subcellularLocation>
        <location evidence="1 12">Nucleus</location>
    </subcellularLocation>
</comment>
<dbReference type="InterPro" id="IPR047171">
    <property type="entry name" value="BAZ1A"/>
</dbReference>
<feature type="compositionally biased region" description="Basic residues" evidence="13">
    <location>
        <begin position="339"/>
        <end position="349"/>
    </location>
</feature>
<evidence type="ECO:0000256" key="3">
    <source>
        <dbReference type="ARBA" id="ARBA00022771"/>
    </source>
</evidence>
<keyword evidence="8" id="KW-0804">Transcription</keyword>
<organism evidence="20">
    <name type="scientific">Anisakis simplex</name>
    <name type="common">Herring worm</name>
    <dbReference type="NCBI Taxonomy" id="6269"/>
    <lineage>
        <taxon>Eukaryota</taxon>
        <taxon>Metazoa</taxon>
        <taxon>Ecdysozoa</taxon>
        <taxon>Nematoda</taxon>
        <taxon>Chromadorea</taxon>
        <taxon>Rhabditida</taxon>
        <taxon>Spirurina</taxon>
        <taxon>Ascaridomorpha</taxon>
        <taxon>Ascaridoidea</taxon>
        <taxon>Anisakidae</taxon>
        <taxon>Anisakis</taxon>
        <taxon>Anisakis simplex complex</taxon>
    </lineage>
</organism>
<dbReference type="PROSITE" id="PS00633">
    <property type="entry name" value="BROMODOMAIN_1"/>
    <property type="match status" value="1"/>
</dbReference>
<dbReference type="InterPro" id="IPR018501">
    <property type="entry name" value="DDT_dom"/>
</dbReference>
<dbReference type="PANTHER" id="PTHR46510">
    <property type="entry name" value="BROMODOMAIN ADJACENT TO ZINC FINGER DOMAIN PROTEIN 1A"/>
    <property type="match status" value="1"/>
</dbReference>
<dbReference type="GO" id="GO:0006355">
    <property type="term" value="P:regulation of DNA-templated transcription"/>
    <property type="evidence" value="ECO:0007669"/>
    <property type="project" value="TreeGrafter"/>
</dbReference>
<dbReference type="SMART" id="SM00249">
    <property type="entry name" value="PHD"/>
    <property type="match status" value="1"/>
</dbReference>
<evidence type="ECO:0000259" key="17">
    <source>
        <dbReference type="PROSITE" id="PS51136"/>
    </source>
</evidence>
<dbReference type="GO" id="GO:0006338">
    <property type="term" value="P:chromatin remodeling"/>
    <property type="evidence" value="ECO:0007669"/>
    <property type="project" value="InterPro"/>
</dbReference>
<dbReference type="InterPro" id="IPR028942">
    <property type="entry name" value="WHIM1_dom"/>
</dbReference>
<evidence type="ECO:0000256" key="9">
    <source>
        <dbReference type="ARBA" id="ARBA00023242"/>
    </source>
</evidence>
<evidence type="ECO:0000256" key="6">
    <source>
        <dbReference type="ARBA" id="ARBA00023054"/>
    </source>
</evidence>
<evidence type="ECO:0000259" key="14">
    <source>
        <dbReference type="PROSITE" id="PS50014"/>
    </source>
</evidence>
<proteinExistence type="predicted"/>
<evidence type="ECO:0000259" key="16">
    <source>
        <dbReference type="PROSITE" id="PS50827"/>
    </source>
</evidence>
<evidence type="ECO:0000313" key="19">
    <source>
        <dbReference type="Proteomes" id="UP000267096"/>
    </source>
</evidence>
<evidence type="ECO:0000256" key="12">
    <source>
        <dbReference type="PROSITE-ProRule" id="PRU00475"/>
    </source>
</evidence>
<evidence type="ECO:0000256" key="7">
    <source>
        <dbReference type="ARBA" id="ARBA00023117"/>
    </source>
</evidence>
<dbReference type="InterPro" id="IPR011011">
    <property type="entry name" value="Znf_FYVE_PHD"/>
</dbReference>
<dbReference type="InterPro" id="IPR001965">
    <property type="entry name" value="Znf_PHD"/>
</dbReference>
<keyword evidence="2" id="KW-0479">Metal-binding</keyword>
<keyword evidence="3 11" id="KW-0863">Zinc-finger</keyword>
<dbReference type="InterPro" id="IPR019787">
    <property type="entry name" value="Znf_PHD-finger"/>
</dbReference>
<dbReference type="InterPro" id="IPR028941">
    <property type="entry name" value="WHIM2_dom"/>
</dbReference>
<dbReference type="Gene3D" id="3.30.40.10">
    <property type="entry name" value="Zinc/RING finger domain, C3HC4 (zinc finger)"/>
    <property type="match status" value="1"/>
</dbReference>
<dbReference type="GO" id="GO:0000228">
    <property type="term" value="C:nuclear chromosome"/>
    <property type="evidence" value="ECO:0007669"/>
    <property type="project" value="TreeGrafter"/>
</dbReference>
<evidence type="ECO:0000256" key="5">
    <source>
        <dbReference type="ARBA" id="ARBA00023015"/>
    </source>
</evidence>
<gene>
    <name evidence="18" type="ORF">ASIM_LOCUS10495</name>
</gene>
<dbReference type="InterPro" id="IPR013136">
    <property type="entry name" value="WSTF_Acf1_Cbp146"/>
</dbReference>
<evidence type="ECO:0000256" key="11">
    <source>
        <dbReference type="PROSITE-ProRule" id="PRU00146"/>
    </source>
</evidence>
<dbReference type="GO" id="GO:0045740">
    <property type="term" value="P:positive regulation of DNA replication"/>
    <property type="evidence" value="ECO:0007669"/>
    <property type="project" value="TreeGrafter"/>
</dbReference>
<dbReference type="Pfam" id="PF02791">
    <property type="entry name" value="DDT"/>
    <property type="match status" value="1"/>
</dbReference>
<dbReference type="Pfam" id="PF10537">
    <property type="entry name" value="WAC_Acf1_DNA_bd"/>
    <property type="match status" value="1"/>
</dbReference>
<evidence type="ECO:0000256" key="8">
    <source>
        <dbReference type="ARBA" id="ARBA00023163"/>
    </source>
</evidence>
<reference evidence="20" key="1">
    <citation type="submission" date="2017-02" db="UniProtKB">
        <authorList>
            <consortium name="WormBaseParasite"/>
        </authorList>
    </citation>
    <scope>IDENTIFICATION</scope>
</reference>
<dbReference type="PROSITE" id="PS51136">
    <property type="entry name" value="WAC"/>
    <property type="match status" value="1"/>
</dbReference>
<feature type="domain" description="DDT" evidence="16">
    <location>
        <begin position="498"/>
        <end position="565"/>
    </location>
</feature>
<dbReference type="GO" id="GO:0008270">
    <property type="term" value="F:zinc ion binding"/>
    <property type="evidence" value="ECO:0007669"/>
    <property type="project" value="UniProtKB-KW"/>
</dbReference>
<dbReference type="PROSITE" id="PS01359">
    <property type="entry name" value="ZF_PHD_1"/>
    <property type="match status" value="1"/>
</dbReference>
<feature type="domain" description="PHD-type" evidence="15">
    <location>
        <begin position="1147"/>
        <end position="1196"/>
    </location>
</feature>
<dbReference type="Pfam" id="PF15613">
    <property type="entry name" value="WSD"/>
    <property type="match status" value="1"/>
</dbReference>
<dbReference type="SUPFAM" id="SSF47370">
    <property type="entry name" value="Bromodomain"/>
    <property type="match status" value="1"/>
</dbReference>
<sequence>MPLLKKKEFKPEPWPPNLKPDDEVFFLATTNEVFLNYEDFFKRQITLNSMLWSCSQTGKSGLTFEEALESEKNAKESLEAFPEHFGRPILYLIDRLCVRGRLEELVGDIHTFVKDRYFVGEELFFAANGTGRKNNCRILNVSYKGDDFTEIMNNVSSVDSNIDAEISSDESKKPSSSLSFYENGVGKMEKTSSSSASCSKRSELRIGAVDQYTYTIQLIKKNGLEEDEGVRENITFKELSRSKAISSRSRLKLFIKNSCQLYGESFIVKKDLVDEYGLETLRWSDVFGGPMAVFPHTPLLIRVQNKSSSRKTDDGEVSRSSPASDNKNEESGVNDSALKRSRGRPKGSTKTKPFTNGEVAADQKTSAKTLKSSETKSKSQLNNNTTSVKKKKNEKLRKEIAKQQEELQSTFQQAKRLQVENLSRWLQDERLLSVDDVAELKQTIRVLREQERERIKEAKQREREALLEWKKPRDDLACDDLSEMPMFDALRLPDWMSEEDFGEYLNVYEFFQTFAELLPIREVRSTPRVTFRDVVRAVRSNDPRSAVFVELMHVLLMAKTECGNEEDGDEVDLNNREELPVDTNTDLDNKRFGERIKRATSFHENVRLTHGVSARHLPVDWMSISEVLRISLLSSGYFTGSGTHRYRLFSRGAVHFYEDDGFVFTHSNPEIMKTLEKASVFDLKPVERLALLKVLIHQLSTYHKFRRVTDDRIALLFEMKRELRKLQTWDMAQDKEAREARVIREYEAEQIEENGEAARADLPERPKPSRESLLLSSYLRMVREGVGVRRDDKSVQVKEILLTGVAYAELGEAEIDEVRTLQKQFVEAKQDEIISQIYDLYLNCGYCLGRDRAFRTYWCVDHLPLILIENASCSDEVGPCEEATPLDKVNEQLKTDSESETELRVKLLACTRNEQCPVHNIHQRPRWQYVDSNESLDKLVSACNSRGYREGELLENLNYFRNRLRLQLDLSAKKSCSGDLWRDLMLTTDDPSTSANDFDWCKEIVEMILDFEEKIEHGGIGHLAIDGISREKWRNSLKENHNVVGFIKEDIKVFNECVIPLESMATLSEVTQIAIAFLQVAQGVSFRFMRMPFAVNDSKDKTILNNIPTTTFQLWQIGLLKCKSISALALFYATLEPAILWSKSLLQAKCRICRKRGIAENLILCVRCDRCYHIDCVRPKLHKVCEEWMCSDCVAMQRAKEAEERRHRNANGRMKSEFEEDEYLDEGSDGGESSGSNSLFDDEMSSADENRLDSPAVEMQKTIGGRLVRKVQYREDSMSTSGRSSKRNSRVHLDVYDSEGAASNESATHPRSKRRRYSAREDLLSRSVTMGLRGADHERRDMMRSMESVLRDTLRQPSAWPFAAPVDARDVPDYYQIIKRPMDLRTMMNKLKQQLYDTPEQVVTDAKLMFDNCRIYNQDGSEIVGCADKLEEFMEKRFVQILGDRVENGNYNNHNGL</sequence>
<dbReference type="GO" id="GO:0003677">
    <property type="term" value="F:DNA binding"/>
    <property type="evidence" value="ECO:0007669"/>
    <property type="project" value="TreeGrafter"/>
</dbReference>
<dbReference type="InterPro" id="IPR019786">
    <property type="entry name" value="Zinc_finger_PHD-type_CS"/>
</dbReference>
<keyword evidence="6" id="KW-0175">Coiled coil</keyword>
<dbReference type="Pfam" id="PF00628">
    <property type="entry name" value="PHD"/>
    <property type="match status" value="1"/>
</dbReference>
<evidence type="ECO:0000256" key="10">
    <source>
        <dbReference type="PROSITE-ProRule" id="PRU00035"/>
    </source>
</evidence>
<dbReference type="Pfam" id="PF15612">
    <property type="entry name" value="WHIM1"/>
    <property type="match status" value="1"/>
</dbReference>
<dbReference type="InterPro" id="IPR018359">
    <property type="entry name" value="Bromodomain_CS"/>
</dbReference>
<feature type="domain" description="Bromo" evidence="14">
    <location>
        <begin position="1354"/>
        <end position="1424"/>
    </location>
</feature>
<evidence type="ECO:0000256" key="4">
    <source>
        <dbReference type="ARBA" id="ARBA00022833"/>
    </source>
</evidence>
<evidence type="ECO:0000256" key="2">
    <source>
        <dbReference type="ARBA" id="ARBA00022723"/>
    </source>
</evidence>
<dbReference type="SUPFAM" id="SSF57903">
    <property type="entry name" value="FYVE/PHD zinc finger"/>
    <property type="match status" value="1"/>
</dbReference>
<dbReference type="PANTHER" id="PTHR46510:SF1">
    <property type="entry name" value="BROMODOMAIN ADJACENT TO ZINC FINGER DOMAIN PROTEIN 1A"/>
    <property type="match status" value="1"/>
</dbReference>
<keyword evidence="9 12" id="KW-0539">Nucleus</keyword>
<feature type="compositionally biased region" description="Acidic residues" evidence="13">
    <location>
        <begin position="1218"/>
        <end position="1229"/>
    </location>
</feature>
<dbReference type="InterPro" id="IPR036427">
    <property type="entry name" value="Bromodomain-like_sf"/>
</dbReference>
<dbReference type="Pfam" id="PF00439">
    <property type="entry name" value="Bromodomain"/>
    <property type="match status" value="1"/>
</dbReference>
<dbReference type="InterPro" id="IPR013083">
    <property type="entry name" value="Znf_RING/FYVE/PHD"/>
</dbReference>
<evidence type="ECO:0000313" key="20">
    <source>
        <dbReference type="WBParaSite" id="ASIM_0001093701-mRNA-1"/>
    </source>
</evidence>
<name>A0A0M3JSH9_ANISI</name>
<dbReference type="SMART" id="SM00297">
    <property type="entry name" value="BROMO"/>
    <property type="match status" value="1"/>
</dbReference>
<feature type="domain" description="WAC" evidence="17">
    <location>
        <begin position="22"/>
        <end position="133"/>
    </location>
</feature>
<reference evidence="18 19" key="2">
    <citation type="submission" date="2018-11" db="EMBL/GenBank/DDBJ databases">
        <authorList>
            <consortium name="Pathogen Informatics"/>
        </authorList>
    </citation>
    <scope>NUCLEOTIDE SEQUENCE [LARGE SCALE GENOMIC DNA]</scope>
</reference>
<dbReference type="GO" id="GO:0008623">
    <property type="term" value="C:CHRAC"/>
    <property type="evidence" value="ECO:0007669"/>
    <property type="project" value="TreeGrafter"/>
</dbReference>
<evidence type="ECO:0000313" key="18">
    <source>
        <dbReference type="EMBL" id="VDK43074.1"/>
    </source>
</evidence>
<keyword evidence="19" id="KW-1185">Reference proteome</keyword>
<protein>
    <submittedName>
        <fullName evidence="20">Bromodomain adjacent to zinc finger domain protein 1A (inferred by orthology to a human protein)</fullName>
    </submittedName>
</protein>
<keyword evidence="5" id="KW-0805">Transcription regulation</keyword>
<dbReference type="Gene3D" id="1.20.920.10">
    <property type="entry name" value="Bromodomain-like"/>
    <property type="match status" value="1"/>
</dbReference>
<feature type="region of interest" description="Disordered" evidence="13">
    <location>
        <begin position="1204"/>
        <end position="1320"/>
    </location>
</feature>
<dbReference type="SMART" id="SM00571">
    <property type="entry name" value="DDT"/>
    <property type="match status" value="1"/>
</dbReference>
<dbReference type="PRINTS" id="PR00503">
    <property type="entry name" value="BROMODOMAIN"/>
</dbReference>
<dbReference type="OrthoDB" id="332390at2759"/>
<evidence type="ECO:0000256" key="13">
    <source>
        <dbReference type="SAM" id="MobiDB-lite"/>
    </source>
</evidence>
<dbReference type="CDD" id="cd05509">
    <property type="entry name" value="Bromo_gcn5_like"/>
    <property type="match status" value="1"/>
</dbReference>
<keyword evidence="7 10" id="KW-0103">Bromodomain</keyword>
<dbReference type="GO" id="GO:0031445">
    <property type="term" value="P:regulation of heterochromatin formation"/>
    <property type="evidence" value="ECO:0007669"/>
    <property type="project" value="TreeGrafter"/>
</dbReference>
<dbReference type="PROSITE" id="PS50014">
    <property type="entry name" value="BROMODOMAIN_2"/>
    <property type="match status" value="1"/>
</dbReference>
<evidence type="ECO:0000256" key="1">
    <source>
        <dbReference type="ARBA" id="ARBA00004123"/>
    </source>
</evidence>
<dbReference type="Proteomes" id="UP000267096">
    <property type="component" value="Unassembled WGS sequence"/>
</dbReference>
<dbReference type="WBParaSite" id="ASIM_0001093701-mRNA-1">
    <property type="protein sequence ID" value="ASIM_0001093701-mRNA-1"/>
    <property type="gene ID" value="ASIM_0001093701"/>
</dbReference>
<feature type="compositionally biased region" description="Low complexity" evidence="13">
    <location>
        <begin position="378"/>
        <end position="387"/>
    </location>
</feature>
<dbReference type="EMBL" id="UYRR01031001">
    <property type="protein sequence ID" value="VDK43074.1"/>
    <property type="molecule type" value="Genomic_DNA"/>
</dbReference>
<accession>A0A0M3JSH9</accession>
<dbReference type="PROSITE" id="PS50827">
    <property type="entry name" value="DDT"/>
    <property type="match status" value="1"/>
</dbReference>
<dbReference type="PROSITE" id="PS50016">
    <property type="entry name" value="ZF_PHD_2"/>
    <property type="match status" value="1"/>
</dbReference>
<feature type="region of interest" description="Disordered" evidence="13">
    <location>
        <begin position="304"/>
        <end position="396"/>
    </location>
</feature>
<keyword evidence="4" id="KW-0862">Zinc</keyword>
<evidence type="ECO:0000259" key="15">
    <source>
        <dbReference type="PROSITE" id="PS50016"/>
    </source>
</evidence>